<comment type="caution">
    <text evidence="3">The sequence shown here is derived from an EMBL/GenBank/DDBJ whole genome shotgun (WGS) entry which is preliminary data.</text>
</comment>
<reference evidence="3 4" key="1">
    <citation type="submission" date="2018-03" db="EMBL/GenBank/DDBJ databases">
        <title>Genomic Encyclopedia of Archaeal and Bacterial Type Strains, Phase II (KMG-II): from individual species to whole genera.</title>
        <authorList>
            <person name="Goeker M."/>
        </authorList>
    </citation>
    <scope>NUCLEOTIDE SEQUENCE [LARGE SCALE GENOMIC DNA]</scope>
    <source>
        <strain evidence="3 4">DSM 27267</strain>
    </source>
</reference>
<sequence length="332" mass="38104">MKIWYSLFAILILFSACSHKKSNKLKHIPSLQTIDKPYGQLTKLEADTTKVRDWPFLIYTPSEERIKHETPVILFVPNNTGKATDNFDWEAKQAIKDARAMASELTEQLPVIYVTSIFPRPLQYEQWRIYTHALDRDVMTTSHKALARLDLQAIEAFNEIKEILKERWGIETDPKIAVMGFSAAGMFANRFTALHPEMVKASVVGSPGGWPIAPQGEWEGRTLRYPVGTGDFKELIGKPFNLQAFRRIPMFFFIGSDDTNDSVPYDDGYDKADQELIYNLFGKDMQQRWTEAEKLYKADSINATYETYDGVAHKVTDQMKEDAILFLKKNLQ</sequence>
<name>A0A2P8CK10_9BACT</name>
<dbReference type="OrthoDB" id="1094867at2"/>
<dbReference type="RefSeq" id="WP_146141923.1">
    <property type="nucleotide sequence ID" value="NZ_BLAU01000001.1"/>
</dbReference>
<keyword evidence="1" id="KW-0732">Signal</keyword>
<dbReference type="Gene3D" id="3.40.50.1820">
    <property type="entry name" value="alpha/beta hydrolase"/>
    <property type="match status" value="1"/>
</dbReference>
<evidence type="ECO:0000313" key="2">
    <source>
        <dbReference type="EMBL" id="GET19905.1"/>
    </source>
</evidence>
<dbReference type="InterPro" id="IPR029058">
    <property type="entry name" value="AB_hydrolase_fold"/>
</dbReference>
<dbReference type="AlphaFoldDB" id="A0A2P8CK10"/>
<gene>
    <name evidence="3" type="ORF">CLV93_101236</name>
    <name evidence="2" type="ORF">JCM18694_01510</name>
</gene>
<dbReference type="EMBL" id="PYGC01000001">
    <property type="protein sequence ID" value="PSK85283.1"/>
    <property type="molecule type" value="Genomic_DNA"/>
</dbReference>
<reference evidence="2 5" key="2">
    <citation type="submission" date="2019-10" db="EMBL/GenBank/DDBJ databases">
        <title>Prolixibacter strains distinguished by the presence of nitrate reductase genes were adept at nitrate-dependent anaerobic corrosion of metallic iron and carbon steel.</title>
        <authorList>
            <person name="Iino T."/>
            <person name="Shono N."/>
            <person name="Ito K."/>
            <person name="Nakamura R."/>
            <person name="Sueoka K."/>
            <person name="Harayama S."/>
            <person name="Ohkuma M."/>
        </authorList>
    </citation>
    <scope>NUCLEOTIDE SEQUENCE [LARGE SCALE GENOMIC DNA]</scope>
    <source>
        <strain evidence="2 5">MIC1-1</strain>
    </source>
</reference>
<evidence type="ECO:0000313" key="3">
    <source>
        <dbReference type="EMBL" id="PSK85283.1"/>
    </source>
</evidence>
<feature type="chain" id="PRO_5015189573" description="Esterase" evidence="1">
    <location>
        <begin position="21"/>
        <end position="332"/>
    </location>
</feature>
<keyword evidence="5" id="KW-1185">Reference proteome</keyword>
<feature type="signal peptide" evidence="1">
    <location>
        <begin position="1"/>
        <end position="20"/>
    </location>
</feature>
<evidence type="ECO:0000313" key="5">
    <source>
        <dbReference type="Proteomes" id="UP000396862"/>
    </source>
</evidence>
<proteinExistence type="predicted"/>
<dbReference type="EMBL" id="BLAU01000001">
    <property type="protein sequence ID" value="GET19905.1"/>
    <property type="molecule type" value="Genomic_DNA"/>
</dbReference>
<organism evidence="3 4">
    <name type="scientific">Prolixibacter denitrificans</name>
    <dbReference type="NCBI Taxonomy" id="1541063"/>
    <lineage>
        <taxon>Bacteria</taxon>
        <taxon>Pseudomonadati</taxon>
        <taxon>Bacteroidota</taxon>
        <taxon>Bacteroidia</taxon>
        <taxon>Marinilabiliales</taxon>
        <taxon>Prolixibacteraceae</taxon>
        <taxon>Prolixibacter</taxon>
    </lineage>
</organism>
<protein>
    <recommendedName>
        <fullName evidence="6">Esterase</fullName>
    </recommendedName>
</protein>
<evidence type="ECO:0008006" key="6">
    <source>
        <dbReference type="Google" id="ProtNLM"/>
    </source>
</evidence>
<evidence type="ECO:0000313" key="4">
    <source>
        <dbReference type="Proteomes" id="UP000240621"/>
    </source>
</evidence>
<evidence type="ECO:0000256" key="1">
    <source>
        <dbReference type="SAM" id="SignalP"/>
    </source>
</evidence>
<dbReference type="SUPFAM" id="SSF53474">
    <property type="entry name" value="alpha/beta-Hydrolases"/>
    <property type="match status" value="1"/>
</dbReference>
<accession>A0A2P8CK10</accession>
<dbReference type="Proteomes" id="UP000240621">
    <property type="component" value="Unassembled WGS sequence"/>
</dbReference>
<dbReference type="PROSITE" id="PS51257">
    <property type="entry name" value="PROKAR_LIPOPROTEIN"/>
    <property type="match status" value="1"/>
</dbReference>
<dbReference type="Proteomes" id="UP000396862">
    <property type="component" value="Unassembled WGS sequence"/>
</dbReference>